<dbReference type="NCBIfam" id="NF001452">
    <property type="entry name" value="PRK00311.1"/>
    <property type="match status" value="1"/>
</dbReference>
<feature type="binding site" evidence="5 7">
    <location>
        <position position="83"/>
    </location>
    <ligand>
        <name>3-methyl-2-oxobutanoate</name>
        <dbReference type="ChEBI" id="CHEBI:11851"/>
    </ligand>
</feature>
<dbReference type="GO" id="GO:0000287">
    <property type="term" value="F:magnesium ion binding"/>
    <property type="evidence" value="ECO:0007669"/>
    <property type="project" value="TreeGrafter"/>
</dbReference>
<name>A0A0V7ZLM7_9CYAN</name>
<comment type="subcellular location">
    <subcellularLocation>
        <location evidence="5">Cytoplasm</location>
    </subcellularLocation>
</comment>
<evidence type="ECO:0000256" key="2">
    <source>
        <dbReference type="ARBA" id="ARBA00011424"/>
    </source>
</evidence>
<dbReference type="InterPro" id="IPR040442">
    <property type="entry name" value="Pyrv_kinase-like_dom_sf"/>
</dbReference>
<keyword evidence="5 8" id="KW-0479">Metal-binding</keyword>
<keyword evidence="4 5" id="KW-0808">Transferase</keyword>
<dbReference type="GO" id="GO:0032259">
    <property type="term" value="P:methylation"/>
    <property type="evidence" value="ECO:0007669"/>
    <property type="project" value="UniProtKB-KW"/>
</dbReference>
<dbReference type="GO" id="GO:0003864">
    <property type="term" value="F:3-methyl-2-oxobutanoate hydroxymethyltransferase activity"/>
    <property type="evidence" value="ECO:0007669"/>
    <property type="project" value="UniProtKB-UniRule"/>
</dbReference>
<protein>
    <recommendedName>
        <fullName evidence="5">3-methyl-2-oxobutanoate hydroxymethyltransferase</fullName>
        <ecNumber evidence="5">2.1.2.11</ecNumber>
    </recommendedName>
    <alternativeName>
        <fullName evidence="5">Ketopantoate hydroxymethyltransferase</fullName>
        <shortName evidence="5">KPHMT</shortName>
    </alternativeName>
</protein>
<reference evidence="9 10" key="1">
    <citation type="journal article" date="2015" name="Genome Announc.">
        <title>Draft Genome of the Euendolithic (true boring) Cyanobacterium Mastigocoleus testarum strain BC008.</title>
        <authorList>
            <person name="Guida B.S."/>
            <person name="Garcia-Pichel F."/>
        </authorList>
    </citation>
    <scope>NUCLEOTIDE SEQUENCE [LARGE SCALE GENOMIC DNA]</scope>
    <source>
        <strain evidence="9 10">BC008</strain>
    </source>
</reference>
<evidence type="ECO:0000256" key="7">
    <source>
        <dbReference type="PIRSR" id="PIRSR000388-2"/>
    </source>
</evidence>
<keyword evidence="5 8" id="KW-0460">Magnesium</keyword>
<organism evidence="9 10">
    <name type="scientific">Mastigocoleus testarum BC008</name>
    <dbReference type="NCBI Taxonomy" id="371196"/>
    <lineage>
        <taxon>Bacteria</taxon>
        <taxon>Bacillati</taxon>
        <taxon>Cyanobacteriota</taxon>
        <taxon>Cyanophyceae</taxon>
        <taxon>Nostocales</taxon>
        <taxon>Hapalosiphonaceae</taxon>
        <taxon>Mastigocoleus</taxon>
    </lineage>
</organism>
<dbReference type="Gene3D" id="3.20.20.60">
    <property type="entry name" value="Phosphoenolpyruvate-binding domains"/>
    <property type="match status" value="1"/>
</dbReference>
<evidence type="ECO:0000256" key="8">
    <source>
        <dbReference type="PIRSR" id="PIRSR000388-3"/>
    </source>
</evidence>
<comment type="cofactor">
    <cofactor evidence="5 8">
        <name>Mg(2+)</name>
        <dbReference type="ChEBI" id="CHEBI:18420"/>
    </cofactor>
    <text evidence="5 8">Binds 1 Mg(2+) ion per subunit.</text>
</comment>
<accession>A0A0V7ZLM7</accession>
<dbReference type="UniPathway" id="UPA00028">
    <property type="reaction ID" value="UER00003"/>
</dbReference>
<comment type="pathway">
    <text evidence="5">Cofactor biosynthesis; (R)-pantothenate biosynthesis; (R)-pantoate from 3-methyl-2-oxobutanoate: step 1/2.</text>
</comment>
<feature type="binding site" evidence="5 8">
    <location>
        <position position="44"/>
    </location>
    <ligand>
        <name>Mg(2+)</name>
        <dbReference type="ChEBI" id="CHEBI:18420"/>
    </ligand>
</feature>
<dbReference type="EC" id="2.1.2.11" evidence="5"/>
<dbReference type="NCBIfam" id="TIGR00222">
    <property type="entry name" value="panB"/>
    <property type="match status" value="1"/>
</dbReference>
<comment type="subunit">
    <text evidence="2 5">Homodecamer; pentamer of dimers.</text>
</comment>
<feature type="binding site" evidence="5 7">
    <location>
        <position position="111"/>
    </location>
    <ligand>
        <name>3-methyl-2-oxobutanoate</name>
        <dbReference type="ChEBI" id="CHEBI:11851"/>
    </ligand>
</feature>
<comment type="similarity">
    <text evidence="1 5">Belongs to the PanB family.</text>
</comment>
<dbReference type="PANTHER" id="PTHR20881">
    <property type="entry name" value="3-METHYL-2-OXOBUTANOATE HYDROXYMETHYLTRANSFERASE"/>
    <property type="match status" value="1"/>
</dbReference>
<feature type="active site" description="Proton acceptor" evidence="5 6">
    <location>
        <position position="175"/>
    </location>
</feature>
<comment type="caution">
    <text evidence="9">The sequence shown here is derived from an EMBL/GenBank/DDBJ whole genome shotgun (WGS) entry which is preliminary data.</text>
</comment>
<evidence type="ECO:0000256" key="5">
    <source>
        <dbReference type="HAMAP-Rule" id="MF_00156"/>
    </source>
</evidence>
<proteinExistence type="inferred from homology"/>
<feature type="binding site" evidence="5 8">
    <location>
        <position position="113"/>
    </location>
    <ligand>
        <name>Mg(2+)</name>
        <dbReference type="ChEBI" id="CHEBI:18420"/>
    </ligand>
</feature>
<dbReference type="GO" id="GO:0005737">
    <property type="term" value="C:cytoplasm"/>
    <property type="evidence" value="ECO:0007669"/>
    <property type="project" value="UniProtKB-SubCell"/>
</dbReference>
<dbReference type="InterPro" id="IPR015813">
    <property type="entry name" value="Pyrv/PenolPyrv_kinase-like_dom"/>
</dbReference>
<feature type="binding site" evidence="5 8">
    <location>
        <position position="83"/>
    </location>
    <ligand>
        <name>Mg(2+)</name>
        <dbReference type="ChEBI" id="CHEBI:18420"/>
    </ligand>
</feature>
<keyword evidence="10" id="KW-1185">Reference proteome</keyword>
<dbReference type="SUPFAM" id="SSF51621">
    <property type="entry name" value="Phosphoenolpyruvate/pyruvate domain"/>
    <property type="match status" value="1"/>
</dbReference>
<dbReference type="InterPro" id="IPR003700">
    <property type="entry name" value="Pantoate_hydroxy_MeTrfase"/>
</dbReference>
<dbReference type="GO" id="GO:0008168">
    <property type="term" value="F:methyltransferase activity"/>
    <property type="evidence" value="ECO:0007669"/>
    <property type="project" value="UniProtKB-KW"/>
</dbReference>
<dbReference type="PIRSF" id="PIRSF000388">
    <property type="entry name" value="Pantoate_hydroxy_MeTrfase"/>
    <property type="match status" value="1"/>
</dbReference>
<evidence type="ECO:0000256" key="1">
    <source>
        <dbReference type="ARBA" id="ARBA00008676"/>
    </source>
</evidence>
<sequence>MKKDVKYLLDKKKNKQKIIALTCYDYTTALLQDKAGIDVIFVGDSVGTNVLGYEDETQVTMDDIVHHLKAVRRGIKESFILADLPHMSYQTPEQALENSKRLISHGADCVKLEGLEEDVVKCLRKHNIPVCGHLGLQPQTHEKKAVQGKTFNQAKEIITAAKRLETLGIFMLVLELIPEELGQVITQKLNIPTIGIGSGRYTDGQVLIVNDILGITPRKFRLAKKYQDFQTLTIDAIEKYSRDIEENIFPGEENLRHMPKAELDELNQWLHLN</sequence>
<evidence type="ECO:0000256" key="4">
    <source>
        <dbReference type="ARBA" id="ARBA00022679"/>
    </source>
</evidence>
<evidence type="ECO:0000313" key="9">
    <source>
        <dbReference type="EMBL" id="KST65459.1"/>
    </source>
</evidence>
<keyword evidence="5" id="KW-0963">Cytoplasm</keyword>
<gene>
    <name evidence="5" type="primary">panB</name>
    <name evidence="9" type="ORF">BC008_41755</name>
</gene>
<dbReference type="Proteomes" id="UP000053372">
    <property type="component" value="Unassembled WGS sequence"/>
</dbReference>
<evidence type="ECO:0000256" key="3">
    <source>
        <dbReference type="ARBA" id="ARBA00022655"/>
    </source>
</evidence>
<comment type="function">
    <text evidence="5">Catalyzes the reversible reaction in which hydroxymethyl group from 5,10-methylenetetrahydrofolate is transferred onto alpha-ketoisovalerate to form ketopantoate.</text>
</comment>
<dbReference type="Pfam" id="PF02548">
    <property type="entry name" value="Pantoate_transf"/>
    <property type="match status" value="1"/>
</dbReference>
<keyword evidence="9" id="KW-0489">Methyltransferase</keyword>
<evidence type="ECO:0000256" key="6">
    <source>
        <dbReference type="PIRSR" id="PIRSR000388-1"/>
    </source>
</evidence>
<dbReference type="PANTHER" id="PTHR20881:SF0">
    <property type="entry name" value="3-METHYL-2-OXOBUTANOATE HYDROXYMETHYLTRANSFERASE"/>
    <property type="match status" value="1"/>
</dbReference>
<dbReference type="RefSeq" id="WP_027844392.1">
    <property type="nucleotide sequence ID" value="NZ_LMTZ01000107.1"/>
</dbReference>
<dbReference type="HAMAP" id="MF_00156">
    <property type="entry name" value="PanB"/>
    <property type="match status" value="1"/>
</dbReference>
<evidence type="ECO:0000313" key="10">
    <source>
        <dbReference type="Proteomes" id="UP000053372"/>
    </source>
</evidence>
<dbReference type="GO" id="GO:0015940">
    <property type="term" value="P:pantothenate biosynthetic process"/>
    <property type="evidence" value="ECO:0007669"/>
    <property type="project" value="UniProtKB-UniRule"/>
</dbReference>
<dbReference type="CDD" id="cd06557">
    <property type="entry name" value="KPHMT-like"/>
    <property type="match status" value="1"/>
</dbReference>
<feature type="binding site" evidence="5 7">
    <location>
        <begin position="44"/>
        <end position="45"/>
    </location>
    <ligand>
        <name>3-methyl-2-oxobutanoate</name>
        <dbReference type="ChEBI" id="CHEBI:11851"/>
    </ligand>
</feature>
<keyword evidence="3 5" id="KW-0566">Pantothenate biosynthesis</keyword>
<dbReference type="EMBL" id="LMTZ01000107">
    <property type="protein sequence ID" value="KST65459.1"/>
    <property type="molecule type" value="Genomic_DNA"/>
</dbReference>
<dbReference type="AlphaFoldDB" id="A0A0V7ZLM7"/>
<comment type="catalytic activity">
    <reaction evidence="5">
        <text>(6R)-5,10-methylene-5,6,7,8-tetrahydrofolate + 3-methyl-2-oxobutanoate + H2O = 2-dehydropantoate + (6S)-5,6,7,8-tetrahydrofolate</text>
        <dbReference type="Rhea" id="RHEA:11824"/>
        <dbReference type="ChEBI" id="CHEBI:11561"/>
        <dbReference type="ChEBI" id="CHEBI:11851"/>
        <dbReference type="ChEBI" id="CHEBI:15377"/>
        <dbReference type="ChEBI" id="CHEBI:15636"/>
        <dbReference type="ChEBI" id="CHEBI:57453"/>
        <dbReference type="EC" id="2.1.2.11"/>
    </reaction>
</comment>
<dbReference type="OrthoDB" id="9781789at2"/>